<feature type="compositionally biased region" description="Pro residues" evidence="1">
    <location>
        <begin position="281"/>
        <end position="298"/>
    </location>
</feature>
<comment type="caution">
    <text evidence="2">The sequence shown here is derived from an EMBL/GenBank/DDBJ whole genome shotgun (WGS) entry which is preliminary data.</text>
</comment>
<protein>
    <submittedName>
        <fullName evidence="2">Uncharacterized protein</fullName>
    </submittedName>
</protein>
<evidence type="ECO:0000313" key="3">
    <source>
        <dbReference type="Proteomes" id="UP000216311"/>
    </source>
</evidence>
<name>A0A255H2Z7_9ACTN</name>
<feature type="region of interest" description="Disordered" evidence="1">
    <location>
        <begin position="276"/>
        <end position="298"/>
    </location>
</feature>
<reference evidence="2 3" key="1">
    <citation type="submission" date="2017-07" db="EMBL/GenBank/DDBJ databases">
        <title>Draft whole genome sequences of clinical Proprionibacteriaceae strains.</title>
        <authorList>
            <person name="Bernier A.-M."/>
            <person name="Bernard K."/>
            <person name="Domingo M.-C."/>
        </authorList>
    </citation>
    <scope>NUCLEOTIDE SEQUENCE [LARGE SCALE GENOMIC DNA]</scope>
    <source>
        <strain evidence="2 3">NML 130396</strain>
    </source>
</reference>
<keyword evidence="3" id="KW-1185">Reference proteome</keyword>
<dbReference type="Proteomes" id="UP000216311">
    <property type="component" value="Unassembled WGS sequence"/>
</dbReference>
<sequence>MFVTRDSSTGKWSTLPVQRDGDFASVEMGHFSRGMFAWVDDAMQQFVEQVQKFLRLRYAPPSCHTKTATLNGVVVSAHSSANTLYACVEAVDGNRLRLSVYSNSPFTWDVFPKLGAAGEQPRPAIDGVAIAGTALFGLGSNHNYTQQTLQFPGSSTSVIGSPGSTSFGAVAAANPTYTIAYVALAAVEAFLVLAKVNIAALEWKNVAECASDVVTTANAGDPGPIVATIVRCAGDRIGGFGGAALAALASLPSLLGAAILGAIAGGTGNDKVALSVDPVQRPTPTPTPIRTPPPSPSPCSAPFDVVKGGIGNPQVVHRSTRCSKTDPSWARVELSSSAQATGRVSSDGIAYLHRVNGTWTYVGGGFHGGSFCLVLKDPALPSDFRSELAEVCPS</sequence>
<evidence type="ECO:0000313" key="2">
    <source>
        <dbReference type="EMBL" id="OYO21959.1"/>
    </source>
</evidence>
<dbReference type="AlphaFoldDB" id="A0A255H2Z7"/>
<accession>A0A255H2Z7</accession>
<organism evidence="2 3">
    <name type="scientific">Enemella dayhoffiae</name>
    <dbReference type="NCBI Taxonomy" id="2016507"/>
    <lineage>
        <taxon>Bacteria</taxon>
        <taxon>Bacillati</taxon>
        <taxon>Actinomycetota</taxon>
        <taxon>Actinomycetes</taxon>
        <taxon>Propionibacteriales</taxon>
        <taxon>Propionibacteriaceae</taxon>
        <taxon>Enemella</taxon>
    </lineage>
</organism>
<dbReference type="EMBL" id="NMVQ01000012">
    <property type="protein sequence ID" value="OYO21959.1"/>
    <property type="molecule type" value="Genomic_DNA"/>
</dbReference>
<evidence type="ECO:0000256" key="1">
    <source>
        <dbReference type="SAM" id="MobiDB-lite"/>
    </source>
</evidence>
<gene>
    <name evidence="2" type="ORF">CGZ93_08465</name>
</gene>
<proteinExistence type="predicted"/>